<feature type="region of interest" description="Disordered" evidence="4">
    <location>
        <begin position="201"/>
        <end position="224"/>
    </location>
</feature>
<proteinExistence type="predicted"/>
<dbReference type="PANTHER" id="PTHR15454:SF56">
    <property type="entry name" value="PROTEIN PHOSPHATASE 1 REGULATORY SUBUNIT 7-RELATED"/>
    <property type="match status" value="1"/>
</dbReference>
<accession>A0ABQ5RZ22</accession>
<dbReference type="PROSITE" id="PS50096">
    <property type="entry name" value="IQ"/>
    <property type="match status" value="4"/>
</dbReference>
<keyword evidence="6" id="KW-1185">Reference proteome</keyword>
<dbReference type="SMART" id="SM00365">
    <property type="entry name" value="LRR_SD22"/>
    <property type="match status" value="5"/>
</dbReference>
<comment type="caution">
    <text evidence="5">The sequence shown here is derived from an EMBL/GenBank/DDBJ whole genome shotgun (WGS) entry which is preliminary data.</text>
</comment>
<dbReference type="SMART" id="SM00015">
    <property type="entry name" value="IQ"/>
    <property type="match status" value="4"/>
</dbReference>
<dbReference type="PANTHER" id="PTHR15454">
    <property type="entry name" value="NISCHARIN RELATED"/>
    <property type="match status" value="1"/>
</dbReference>
<dbReference type="Pfam" id="PF00612">
    <property type="entry name" value="IQ"/>
    <property type="match status" value="3"/>
</dbReference>
<dbReference type="InterPro" id="IPR003591">
    <property type="entry name" value="Leu-rich_rpt_typical-subtyp"/>
</dbReference>
<organism evidence="5 6">
    <name type="scientific">Volvox africanus</name>
    <dbReference type="NCBI Taxonomy" id="51714"/>
    <lineage>
        <taxon>Eukaryota</taxon>
        <taxon>Viridiplantae</taxon>
        <taxon>Chlorophyta</taxon>
        <taxon>core chlorophytes</taxon>
        <taxon>Chlorophyceae</taxon>
        <taxon>CS clade</taxon>
        <taxon>Chlamydomonadales</taxon>
        <taxon>Volvocaceae</taxon>
        <taxon>Volvox</taxon>
    </lineage>
</organism>
<dbReference type="CDD" id="cd23766">
    <property type="entry name" value="IQCG"/>
    <property type="match status" value="1"/>
</dbReference>
<evidence type="ECO:0000256" key="1">
    <source>
        <dbReference type="ARBA" id="ARBA00004430"/>
    </source>
</evidence>
<dbReference type="PROSITE" id="PS51450">
    <property type="entry name" value="LRR"/>
    <property type="match status" value="3"/>
</dbReference>
<sequence>MSFRPDEFDVELAFETELQRIKLEDVSLGQELIQEGDSCCLGSEDGEDDDGEPRSLHLLRTALERRERAAEDFGREWQRFCHAVTSVDISMVASGPEVILHDDLPGVTAESGSTSCSSPHNFVHDAAVERRCKRGQMHGTQDRCCLQSDASSSPLPNDQLRGALVPTLQAVERSQDASGGGLHNGVEAVTDDHQQTRSFMAEQDVSRGVPADTGKRNTEEIEEQRRRTLTELGERVARDVAERQAEVAASAMEQTKLSAEIDVMLRRLELVWKQVAAREARHQAALAALRGEAMQLARQHMAAWRIARAWRCYRQGPVRAMRLAAAVRIQAAWRGHVDRRIALRLCTEKTILQAVEDAVTRGHAERLRSAACHAQEMGLQDVVQARLVEVEAEVTQASEKLRAAAESGTYPEYKSALLMAKRFPCLEQLMSDSTAMFGVRQAEAEASVWAAVKDMPMRSFYQVLESVSPMGIQPGRLAAALEAVRQRDDEVLTGLAAASKAQGRFFSLIEFEALMERAFRLGLKGEAAAAHLVVERRRRSLAQVLRTRASIPPCNAADFLGLLEEARRMGMISEAEDLMQQLQSRQRVLQVTLGENVVKDSAARATILIKHALDLRVQASALQDAKTLLLKRRKAGSEAVVTAASCGSLHEFLTARGAGIHGGVDLAKLLPADLTLISRRRAALSSLGKEVAIRCSEAFLAWTNNSLVLAIGIGAARAVLERSIEDTVSTNAFYGLKPVFAGSKSLRHWATQPEDLFYPINGALQHESPYPLMTAEVKHTCLSPLGLETLPWDSVSRRVDLLMISDIDRRSANGRGCIGIPHASVTEWPTLLSTVRLGLPDAASLALCVLDLHKDVRTAKGASCLLAAITEKDFWGLPLLYTERGEAACVNAAFAGIPSGRSVNAHVDEIITRLASLIMRHKCMVGLRPWWALPEVPVLPAVRRGEASDKSYLSTMLVHRSEHVCESVAPHLSMLSRSSAWKAHDALTESIILRNVPWMASQGTAIGMACLPPLFRLDLGLERLTSLQGLDSLCPSLRSLSADANQLSSLEGLEGLLKLQELSLKQNQLTSLVHLVQTGQAVALPSGTCLKRLMLDSNKLSGQLKGLIKCSGLRSVSLADNALTDLGSDLEPSRAVLTSLSVSSNHLTSLRLQLASLNNLRELDVSGNRLTSLEGIQDLLLLQSLHASGNAISVLPKHLCLPHLTALDLRQNALTAFGNCGHLSIGSYLALPRLKCLVLQENCISLLGTLGPMLHLTKLDLSFNNLASWDALLALVHLSGLRKLLIGNNPMTESVAESSGPGGTGIRAPVFNGYVPGQGLSLFRLVASSNSSMVWALPSLQELDHHGVESQFRLDSVVWAARASPNYAITGTWRLRTFGSCYVVSPAARSVIPTAAFVRQHHHGVPAGDRVQCWSYAYYTGLFGVHPNPVSIGSILITANWPVGHNALCGLHAETTWFGGVGCVRPMQCAVSLHQQLGTECCEVGCSTDIVWPVRATAAMEWLKCVTRLWHATGPAETLDLHIRQLTVSQGFMSKAYAYALPVLQYFREIDVVLSALVLNSLGIQERRRAEFLDFEVLHRVRPSVRFFQYFASSEIWSKGHMPTGSTAAADTKKPAGRANEASILAIGAEAHLRYETSICQTGRQLAGEFRELLEQQSRRCLGNPGPVLRDKPLLTVRPSYFFFRMCKDARTATTYIQRLWRGLRGRKEAHGIRANAQRSAAIAIQAWWRGYCVRRAELPSSSREQVKQTQQDFHHREGAASIIQAHFRGYLVRKRLRIAMAAVLQPSGSLKDFEPMVDSGELDDMLQDFLGPTEKVLLGDDVNRSWALTSSPLQCGASLPYVEQVLSRNYQQDNDLHHGFHIPGHDLATAWVRPQPTLVAPSGSATQFLKGTPSGVPGENKALYKTQKTGLQVLSPVPPVHLGSLLSVNSAAQLGQVDMAIQGWGPSSDLVSAFQQSTGFTTPAIRHMNAVSSAVDSSMLVPACVLPPISFGSSALQTAMQSVPHGTSSCHSRIVCISPHHLPGEDVFSPSSAKWPHHHADSSNESLRREHDLSTVDSSARNREQRHLERLQKLMVEWGFKDLGTAEAYYRRAVRQKQGHARRKFRDKNQDFTQQHLKMPCKLEDLHEDAIVNSRSSSGLQLGSPDMPSTTECCGELVGTRSSLQRNLNSADGVLLGSMGCTSGDMLPQINRIRSQSGGRDLRSADNVSPACRGGHVLATQRGAKAYEMLSKSGMAQRPHHLPTLTSNNWILPANSQSPRRNSTGVRLSWTGNSRRLAKREE</sequence>
<feature type="region of interest" description="Disordered" evidence="4">
    <location>
        <begin position="2029"/>
        <end position="2065"/>
    </location>
</feature>
<feature type="compositionally biased region" description="Basic and acidic residues" evidence="4">
    <location>
        <begin position="213"/>
        <end position="224"/>
    </location>
</feature>
<evidence type="ECO:0000313" key="6">
    <source>
        <dbReference type="Proteomes" id="UP001165090"/>
    </source>
</evidence>
<dbReference type="Proteomes" id="UP001165090">
    <property type="component" value="Unassembled WGS sequence"/>
</dbReference>
<reference evidence="5 6" key="1">
    <citation type="journal article" date="2023" name="IScience">
        <title>Expanded male sex-determining region conserved during the evolution of homothallism in the green alga Volvox.</title>
        <authorList>
            <person name="Yamamoto K."/>
            <person name="Matsuzaki R."/>
            <person name="Mahakham W."/>
            <person name="Heman W."/>
            <person name="Sekimoto H."/>
            <person name="Kawachi M."/>
            <person name="Minakuchi Y."/>
            <person name="Toyoda A."/>
            <person name="Nozaki H."/>
        </authorList>
    </citation>
    <scope>NUCLEOTIDE SEQUENCE [LARGE SCALE GENOMIC DNA]</scope>
    <source>
        <strain evidence="5 6">NIES-4468</strain>
    </source>
</reference>
<protein>
    <submittedName>
        <fullName evidence="5">Uncharacterized protein</fullName>
    </submittedName>
</protein>
<evidence type="ECO:0000256" key="3">
    <source>
        <dbReference type="ARBA" id="ARBA00022737"/>
    </source>
</evidence>
<keyword evidence="2" id="KW-0433">Leucine-rich repeat</keyword>
<dbReference type="CDD" id="cd23767">
    <property type="entry name" value="IQCD"/>
    <property type="match status" value="2"/>
</dbReference>
<dbReference type="InterPro" id="IPR032675">
    <property type="entry name" value="LRR_dom_sf"/>
</dbReference>
<name>A0ABQ5RZ22_9CHLO</name>
<feature type="region of interest" description="Disordered" evidence="4">
    <location>
        <begin position="2245"/>
        <end position="2268"/>
    </location>
</feature>
<dbReference type="Gene3D" id="3.80.10.10">
    <property type="entry name" value="Ribonuclease Inhibitor"/>
    <property type="match status" value="3"/>
</dbReference>
<evidence type="ECO:0000313" key="5">
    <source>
        <dbReference type="EMBL" id="GLI62877.1"/>
    </source>
</evidence>
<dbReference type="SUPFAM" id="SSF52058">
    <property type="entry name" value="L domain-like"/>
    <property type="match status" value="1"/>
</dbReference>
<gene>
    <name evidence="5" type="primary">MTM0638</name>
    <name evidence="5" type="ORF">VaNZ11_005631</name>
</gene>
<comment type="subcellular location">
    <subcellularLocation>
        <location evidence="1">Cytoplasm</location>
        <location evidence="1">Cytoskeleton</location>
        <location evidence="1">Cilium axoneme</location>
    </subcellularLocation>
</comment>
<feature type="compositionally biased region" description="Basic and acidic residues" evidence="4">
    <location>
        <begin position="2039"/>
        <end position="2065"/>
    </location>
</feature>
<dbReference type="SMART" id="SM00369">
    <property type="entry name" value="LRR_TYP"/>
    <property type="match status" value="5"/>
</dbReference>
<dbReference type="EMBL" id="BSDZ01000014">
    <property type="protein sequence ID" value="GLI62877.1"/>
    <property type="molecule type" value="Genomic_DNA"/>
</dbReference>
<evidence type="ECO:0000256" key="2">
    <source>
        <dbReference type="ARBA" id="ARBA00022614"/>
    </source>
</evidence>
<evidence type="ECO:0000256" key="4">
    <source>
        <dbReference type="SAM" id="MobiDB-lite"/>
    </source>
</evidence>
<dbReference type="InterPro" id="IPR000048">
    <property type="entry name" value="IQ_motif_EF-hand-BS"/>
</dbReference>
<keyword evidence="3" id="KW-0677">Repeat</keyword>
<dbReference type="Gene3D" id="1.20.5.190">
    <property type="match status" value="1"/>
</dbReference>
<dbReference type="InterPro" id="IPR001611">
    <property type="entry name" value="Leu-rich_rpt"/>
</dbReference>